<dbReference type="InterPro" id="IPR055771">
    <property type="entry name" value="DUF7347"/>
</dbReference>
<evidence type="ECO:0000313" key="3">
    <source>
        <dbReference type="EMBL" id="EFW93943.1"/>
    </source>
</evidence>
<dbReference type="Pfam" id="PF24038">
    <property type="entry name" value="DUF7347"/>
    <property type="match status" value="1"/>
</dbReference>
<dbReference type="EMBL" id="FRAN01000002">
    <property type="protein sequence ID" value="SHK66176.1"/>
    <property type="molecule type" value="Genomic_DNA"/>
</dbReference>
<evidence type="ECO:0000259" key="2">
    <source>
        <dbReference type="Pfam" id="PF24042"/>
    </source>
</evidence>
<dbReference type="CDD" id="cd00090">
    <property type="entry name" value="HTH_ARSR"/>
    <property type="match status" value="1"/>
</dbReference>
<evidence type="ECO:0000313" key="4">
    <source>
        <dbReference type="EMBL" id="SHK66176.1"/>
    </source>
</evidence>
<evidence type="ECO:0000313" key="5">
    <source>
        <dbReference type="Proteomes" id="UP000003751"/>
    </source>
</evidence>
<keyword evidence="6" id="KW-1185">Reference proteome</keyword>
<feature type="domain" description="DUF7351" evidence="2">
    <location>
        <begin position="113"/>
        <end position="290"/>
    </location>
</feature>
<dbReference type="InterPro" id="IPR036390">
    <property type="entry name" value="WH_DNA-bd_sf"/>
</dbReference>
<dbReference type="InterPro" id="IPR055775">
    <property type="entry name" value="DUF7351"/>
</dbReference>
<name>E7QNE8_HALPU</name>
<dbReference type="RefSeq" id="WP_007976627.1">
    <property type="nucleotide sequence ID" value="NZ_AEMG01000002.1"/>
</dbReference>
<dbReference type="Gene3D" id="1.10.10.10">
    <property type="entry name" value="Winged helix-like DNA-binding domain superfamily/Winged helix DNA-binding domain"/>
    <property type="match status" value="1"/>
</dbReference>
<dbReference type="EMBL" id="AEMG01000002">
    <property type="protein sequence ID" value="EFW93943.1"/>
    <property type="molecule type" value="Genomic_DNA"/>
</dbReference>
<dbReference type="SUPFAM" id="SSF46785">
    <property type="entry name" value="Winged helix' DNA-binding domain"/>
    <property type="match status" value="1"/>
</dbReference>
<dbReference type="PATRIC" id="fig|797209.4.peg.455"/>
<dbReference type="AlphaFoldDB" id="E7QNE8"/>
<organism evidence="3 5">
    <name type="scientific">Haladaptatus paucihalophilus DX253</name>
    <dbReference type="NCBI Taxonomy" id="797209"/>
    <lineage>
        <taxon>Archaea</taxon>
        <taxon>Methanobacteriati</taxon>
        <taxon>Methanobacteriota</taxon>
        <taxon>Stenosarchaea group</taxon>
        <taxon>Halobacteria</taxon>
        <taxon>Halobacteriales</taxon>
        <taxon>Haladaptataceae</taxon>
        <taxon>Haladaptatus</taxon>
    </lineage>
</organism>
<gene>
    <name evidence="4" type="ORF">SAMN05444342_2021</name>
    <name evidence="3" type="ORF">ZOD2009_02330</name>
</gene>
<protein>
    <submittedName>
        <fullName evidence="4">Helix-turn-helix domain-containing protein</fullName>
    </submittedName>
</protein>
<proteinExistence type="predicted"/>
<dbReference type="eggNOG" id="arCOG03860">
    <property type="taxonomic scope" value="Archaea"/>
</dbReference>
<dbReference type="Proteomes" id="UP000003751">
    <property type="component" value="Unassembled WGS sequence"/>
</dbReference>
<reference evidence="4" key="3">
    <citation type="submission" date="2016-11" db="EMBL/GenBank/DDBJ databases">
        <authorList>
            <person name="Jaros S."/>
            <person name="Januszkiewicz K."/>
            <person name="Wedrychowicz H."/>
        </authorList>
    </citation>
    <scope>NUCLEOTIDE SEQUENCE [LARGE SCALE GENOMIC DNA]</scope>
    <source>
        <strain evidence="4">DX253</strain>
    </source>
</reference>
<reference evidence="6" key="2">
    <citation type="submission" date="2016-11" db="EMBL/GenBank/DDBJ databases">
        <authorList>
            <person name="Varghese N."/>
            <person name="Submissions S."/>
        </authorList>
    </citation>
    <scope>NUCLEOTIDE SEQUENCE [LARGE SCALE GENOMIC DNA]</scope>
    <source>
        <strain evidence="6">DX253</strain>
    </source>
</reference>
<dbReference type="Pfam" id="PF24042">
    <property type="entry name" value="DUF7351"/>
    <property type="match status" value="1"/>
</dbReference>
<dbReference type="InterPro" id="IPR011991">
    <property type="entry name" value="ArsR-like_HTH"/>
</dbReference>
<dbReference type="OrthoDB" id="8482at2157"/>
<accession>E7QNE8</accession>
<dbReference type="InterPro" id="IPR036388">
    <property type="entry name" value="WH-like_DNA-bd_sf"/>
</dbReference>
<evidence type="ECO:0000259" key="1">
    <source>
        <dbReference type="Pfam" id="PF24038"/>
    </source>
</evidence>
<evidence type="ECO:0000313" key="6">
    <source>
        <dbReference type="Proteomes" id="UP000184203"/>
    </source>
</evidence>
<sequence>MSSDTGSDTGLQECEDCLAPAEAFSVIANETRLSILEALWQAPERPVGFSELRKEVGMRDSAQFNYHLKQLTDHFVVRTDAGYDFRQAGKKVVSAVLAGSFNEHPHLDPIELDETCVDCDAHLRAAYEEETLTVACPDCGKAHGNYPFPPGGLNDRTDDEIMDAFNQRVRHLHCLAADGVCPECNGRMETTVTRDTENLLGTKVRVDHECAQCHHQLHSTAGLSLLDQSRVVTFYSDHGIDLCTKPFWALPWCVEDENTTIRSEDPWRVHVTIPLDDETLDVTLDGDMAVVEIERTRSSSTDAKSAV</sequence>
<dbReference type="Proteomes" id="UP000184203">
    <property type="component" value="Unassembled WGS sequence"/>
</dbReference>
<dbReference type="STRING" id="797209.GCA_000376445_01750"/>
<reference evidence="3 5" key="1">
    <citation type="journal article" date="2014" name="ISME J.">
        <title>Trehalose/2-sulfotrehalose biosynthesis and glycine-betaine uptake are widely spread mechanisms for osmoadaptation in the Halobacteriales.</title>
        <authorList>
            <person name="Youssef N.H."/>
            <person name="Savage-Ashlock K.N."/>
            <person name="McCully A.L."/>
            <person name="Luedtke B."/>
            <person name="Shaw E.I."/>
            <person name="Hoff W.D."/>
            <person name="Elshahed M.S."/>
        </authorList>
    </citation>
    <scope>NUCLEOTIDE SEQUENCE [LARGE SCALE GENOMIC DNA]</scope>
    <source>
        <strain evidence="3 5">DX253</strain>
    </source>
</reference>
<feature type="domain" description="DUF7347" evidence="1">
    <location>
        <begin position="20"/>
        <end position="96"/>
    </location>
</feature>